<accession>A0A8T1N7D1</accession>
<proteinExistence type="predicted"/>
<keyword evidence="2" id="KW-1185">Reference proteome</keyword>
<sequence>MYFDFFDSLWTRQTSMQLGKGAGVLQGNRGKQTGYLTWRPRLGMVKR</sequence>
<dbReference type="Proteomes" id="UP000811609">
    <property type="component" value="Chromosome 15"/>
</dbReference>
<dbReference type="AlphaFoldDB" id="A0A8T1N7D1"/>
<organism evidence="1 2">
    <name type="scientific">Carya illinoinensis</name>
    <name type="common">Pecan</name>
    <dbReference type="NCBI Taxonomy" id="32201"/>
    <lineage>
        <taxon>Eukaryota</taxon>
        <taxon>Viridiplantae</taxon>
        <taxon>Streptophyta</taxon>
        <taxon>Embryophyta</taxon>
        <taxon>Tracheophyta</taxon>
        <taxon>Spermatophyta</taxon>
        <taxon>Magnoliopsida</taxon>
        <taxon>eudicotyledons</taxon>
        <taxon>Gunneridae</taxon>
        <taxon>Pentapetalae</taxon>
        <taxon>rosids</taxon>
        <taxon>fabids</taxon>
        <taxon>Fagales</taxon>
        <taxon>Juglandaceae</taxon>
        <taxon>Carya</taxon>
    </lineage>
</organism>
<evidence type="ECO:0000313" key="1">
    <source>
        <dbReference type="EMBL" id="KAG6626175.1"/>
    </source>
</evidence>
<dbReference type="EMBL" id="CM031823">
    <property type="protein sequence ID" value="KAG6626175.1"/>
    <property type="molecule type" value="Genomic_DNA"/>
</dbReference>
<name>A0A8T1N7D1_CARIL</name>
<reference evidence="1" key="1">
    <citation type="submission" date="2020-12" db="EMBL/GenBank/DDBJ databases">
        <title>WGS assembly of Carya illinoinensis cv. Pawnee.</title>
        <authorList>
            <person name="Platts A."/>
            <person name="Shu S."/>
            <person name="Wright S."/>
            <person name="Barry K."/>
            <person name="Edger P."/>
            <person name="Pires J.C."/>
            <person name="Schmutz J."/>
        </authorList>
    </citation>
    <scope>NUCLEOTIDE SEQUENCE</scope>
    <source>
        <tissue evidence="1">Leaf</tissue>
    </source>
</reference>
<evidence type="ECO:0000313" key="2">
    <source>
        <dbReference type="Proteomes" id="UP000811609"/>
    </source>
</evidence>
<protein>
    <submittedName>
        <fullName evidence="1">Uncharacterized protein</fullName>
    </submittedName>
</protein>
<comment type="caution">
    <text evidence="1">The sequence shown here is derived from an EMBL/GenBank/DDBJ whole genome shotgun (WGS) entry which is preliminary data.</text>
</comment>
<gene>
    <name evidence="1" type="ORF">CIPAW_15G030000</name>
</gene>